<organism evidence="1 2">
    <name type="scientific">Panagrolaimus sp. JU765</name>
    <dbReference type="NCBI Taxonomy" id="591449"/>
    <lineage>
        <taxon>Eukaryota</taxon>
        <taxon>Metazoa</taxon>
        <taxon>Ecdysozoa</taxon>
        <taxon>Nematoda</taxon>
        <taxon>Chromadorea</taxon>
        <taxon>Rhabditida</taxon>
        <taxon>Tylenchina</taxon>
        <taxon>Panagrolaimomorpha</taxon>
        <taxon>Panagrolaimoidea</taxon>
        <taxon>Panagrolaimidae</taxon>
        <taxon>Panagrolaimus</taxon>
    </lineage>
</organism>
<sequence length="276" mass="31497">MAIFWANLLPHRPIQRRNSASGASATVHCQCSFFCQRIFVQFGVATHDWVRDPVHDRGLPAGIHRPVLPAHRRRPPPNHAGRHRDRQSPPAEEEEAGDPVQLADVQHRLYLAESHVRMYMAVTRVNPKGEKELVGVKDINVGYDSGFDRVLLLWPVIIRHIIDEDSPLYGMSPEIMRQADFELILTCEGIVEATGMTFQARTSFIPNEIQWGHRFTSIVVLNDKTGKFQVDYSNFEMTERCDDFFPVPTPESDDDNKSDIIPRNFDHSMHNTSGFV</sequence>
<protein>
    <submittedName>
        <fullName evidence="2">Inward rectifier potassium channel C-terminal domain-containing protein</fullName>
    </submittedName>
</protein>
<accession>A0AC34QLD2</accession>
<proteinExistence type="predicted"/>
<dbReference type="Proteomes" id="UP000887576">
    <property type="component" value="Unplaced"/>
</dbReference>
<dbReference type="WBParaSite" id="JU765_v2.g17291.t1">
    <property type="protein sequence ID" value="JU765_v2.g17291.t1"/>
    <property type="gene ID" value="JU765_v2.g17291"/>
</dbReference>
<name>A0AC34QLD2_9BILA</name>
<reference evidence="2" key="1">
    <citation type="submission" date="2022-11" db="UniProtKB">
        <authorList>
            <consortium name="WormBaseParasite"/>
        </authorList>
    </citation>
    <scope>IDENTIFICATION</scope>
</reference>
<evidence type="ECO:0000313" key="1">
    <source>
        <dbReference type="Proteomes" id="UP000887576"/>
    </source>
</evidence>
<evidence type="ECO:0000313" key="2">
    <source>
        <dbReference type="WBParaSite" id="JU765_v2.g17291.t1"/>
    </source>
</evidence>